<organism evidence="1 2">
    <name type="scientific">Zarea fungicola</name>
    <dbReference type="NCBI Taxonomy" id="93591"/>
    <lineage>
        <taxon>Eukaryota</taxon>
        <taxon>Fungi</taxon>
        <taxon>Dikarya</taxon>
        <taxon>Ascomycota</taxon>
        <taxon>Pezizomycotina</taxon>
        <taxon>Sordariomycetes</taxon>
        <taxon>Hypocreomycetidae</taxon>
        <taxon>Hypocreales</taxon>
        <taxon>Cordycipitaceae</taxon>
        <taxon>Zarea</taxon>
    </lineage>
</organism>
<keyword evidence="2" id="KW-1185">Reference proteome</keyword>
<name>A0ACC1NCC1_9HYPO</name>
<accession>A0ACC1NCC1</accession>
<protein>
    <submittedName>
        <fullName evidence="1">Uncharacterized protein</fullName>
    </submittedName>
</protein>
<sequence>MNTMSKRLGPVGLLIAGLASYGAAARKLWTATEADPTNILMTAYTIGNGKQAAMPLGIPGRDIMAMNHDSLWRGGPFTSSTYNGGNPKESVAHFLGGIQQTIFQQGTGDESPLYGNMDDYGSYEMMANVTVSIDGIGAYSNYHRSLDFETAVHTTSYSANGADFNTTQFCSFPDQVCVYHIKSNKALPQVTAAVIDDYRTQPASTVNCSDIGAHLSGRTEANQGEGNIGMKFDAQLSVVGLDKGLHRCSNDGKIVIAGGKTNSVTLVFASGTEYDPKKGTAAHKYSFRGVDPYPAVQSTVAKLQKKCYSDILKHHIKDHSDLFNLFTLDLPDPNNSAAVDTAKLLTDYTRENGDPFVENLVVDYGQYMYIASSRAGSLPPNLQGHWAPSVNPAWSSDYHIDVNVQMNNWHAEQMGLGDIMDPLWDFMVDTWVPRGQESARLIYNASGWVAFTNLNIFGHTGQGADATWSNVYHDPAWMMATVWDRFDYGRDMQWYKTVGYPMMKGIAEFWLDLLVEDQYFKDGKLVANPCNSPEQGPTTFGCSQFQQVIWELFDHIIRDWDSSGDSDHGFLQSVKETFAKLDDGVHVGKWGQIQEWRMDIDTQGNEHRHLSHLNGWYPGYVIAGGYAGNKTVYDAVVTSLISRGDGTTDSNTGWEKTWRAACWARVGDVDKAYDEFKYTISMNFAPNVLSVYADTSAPYALELPFQIDANFGQSAAGLAMLATDLPQLSGNSQIQTVLLGPSIPKAWAGGNVKGLRLRGGGWVDFSWDSNGVVGSVILHSRTLPIKIVNKDSKVIYAS</sequence>
<comment type="caution">
    <text evidence="1">The sequence shown here is derived from an EMBL/GenBank/DDBJ whole genome shotgun (WGS) entry which is preliminary data.</text>
</comment>
<gene>
    <name evidence="1" type="ORF">NQ176_g5125</name>
</gene>
<evidence type="ECO:0000313" key="2">
    <source>
        <dbReference type="Proteomes" id="UP001143910"/>
    </source>
</evidence>
<proteinExistence type="predicted"/>
<dbReference type="EMBL" id="JANJQO010000617">
    <property type="protein sequence ID" value="KAJ2976136.1"/>
    <property type="molecule type" value="Genomic_DNA"/>
</dbReference>
<reference evidence="1" key="1">
    <citation type="submission" date="2022-08" db="EMBL/GenBank/DDBJ databases">
        <title>Genome Sequence of Lecanicillium fungicola.</title>
        <authorList>
            <person name="Buettner E."/>
        </authorList>
    </citation>
    <scope>NUCLEOTIDE SEQUENCE</scope>
    <source>
        <strain evidence="1">Babe33</strain>
    </source>
</reference>
<evidence type="ECO:0000313" key="1">
    <source>
        <dbReference type="EMBL" id="KAJ2976136.1"/>
    </source>
</evidence>
<dbReference type="Proteomes" id="UP001143910">
    <property type="component" value="Unassembled WGS sequence"/>
</dbReference>